<feature type="domain" description="Maltokinase N-terminal cap" evidence="16">
    <location>
        <begin position="42"/>
        <end position="114"/>
    </location>
</feature>
<protein>
    <recommendedName>
        <fullName evidence="5">Maltokinase</fullName>
        <ecNumber evidence="4">2.7.1.175</ecNumber>
    </recommendedName>
    <alternativeName>
        <fullName evidence="13">Maltose-1-phosphate synthase</fullName>
    </alternativeName>
</protein>
<accession>A0ABR8S3U5</accession>
<keyword evidence="18" id="KW-1185">Reference proteome</keyword>
<keyword evidence="7" id="KW-0808">Transferase</keyword>
<evidence type="ECO:0000313" key="18">
    <source>
        <dbReference type="Proteomes" id="UP000648352"/>
    </source>
</evidence>
<evidence type="ECO:0000256" key="14">
    <source>
        <dbReference type="ARBA" id="ARBA00049067"/>
    </source>
</evidence>
<dbReference type="Pfam" id="PF01636">
    <property type="entry name" value="APH"/>
    <property type="match status" value="1"/>
</dbReference>
<evidence type="ECO:0000256" key="5">
    <source>
        <dbReference type="ARBA" id="ARBA00013882"/>
    </source>
</evidence>
<evidence type="ECO:0000256" key="2">
    <source>
        <dbReference type="ARBA" id="ARBA00006219"/>
    </source>
</evidence>
<keyword evidence="11" id="KW-0320">Glycogen biosynthesis</keyword>
<dbReference type="InterPro" id="IPR040999">
    <property type="entry name" value="Mak_N_cap"/>
</dbReference>
<comment type="caution">
    <text evidence="17">The sequence shown here is derived from an EMBL/GenBank/DDBJ whole genome shotgun (WGS) entry which is preliminary data.</text>
</comment>
<dbReference type="SUPFAM" id="SSF56112">
    <property type="entry name" value="Protein kinase-like (PK-like)"/>
    <property type="match status" value="1"/>
</dbReference>
<keyword evidence="9" id="KW-0418">Kinase</keyword>
<evidence type="ECO:0000313" key="17">
    <source>
        <dbReference type="EMBL" id="MBD7958146.1"/>
    </source>
</evidence>
<dbReference type="EMBL" id="JACSQP010000006">
    <property type="protein sequence ID" value="MBD7958146.1"/>
    <property type="molecule type" value="Genomic_DNA"/>
</dbReference>
<evidence type="ECO:0000256" key="10">
    <source>
        <dbReference type="ARBA" id="ARBA00022840"/>
    </source>
</evidence>
<sequence>MRIAVTARSRYYACVAAVHPFLPGPFARQGGSVDDTDVLTEWVTRQRWFAGKSHEPRLRILDVQPVPGAHRYLLMDDAGAVPALYQVPLALVATPSRADAVVCQTADGYLVDATRHPEFTVSLLASMGVDVARVTGSRVLSAEQSNTSIVFEEDGEPTIILKLFRTLHHGENPDVTVQRVLSDAGSPYVPAFRGSVDADWPDTGRDAGVAHGTLGFAQDFLPGVRDGWDVALESARDRRDFTQAARDLGIALAAVHGALGASLETVDAGPDEVAAVGVTWRQRLAVAAAEVPAVAERIAAIDAVYAAALERAWPRLQRIHGDLHLGQVLAVPTGGWRVVDFEGEPLRPMHERAIPDLPPRDVAGMLRSFDYASAVGGGDDSGDWAADCRDAFVDAYAGAEGSVALDGLLLKALVLDKAVYESIYEARNRPDWLPVPLAGIDSALA</sequence>
<dbReference type="EC" id="2.7.1.175" evidence="4"/>
<evidence type="ECO:0000256" key="9">
    <source>
        <dbReference type="ARBA" id="ARBA00022777"/>
    </source>
</evidence>
<evidence type="ECO:0000256" key="12">
    <source>
        <dbReference type="ARBA" id="ARBA00023277"/>
    </source>
</evidence>
<reference evidence="17 18" key="1">
    <citation type="submission" date="2020-08" db="EMBL/GenBank/DDBJ databases">
        <title>A Genomic Blueprint of the Chicken Gut Microbiome.</title>
        <authorList>
            <person name="Gilroy R."/>
            <person name="Ravi A."/>
            <person name="Getino M."/>
            <person name="Pursley I."/>
            <person name="Horton D.L."/>
            <person name="Alikhan N.-F."/>
            <person name="Baker D."/>
            <person name="Gharbi K."/>
            <person name="Hall N."/>
            <person name="Watson M."/>
            <person name="Adriaenssens E.M."/>
            <person name="Foster-Nyarko E."/>
            <person name="Jarju S."/>
            <person name="Secka A."/>
            <person name="Antonio M."/>
            <person name="Oren A."/>
            <person name="Chaudhuri R."/>
            <person name="La Ragione R.M."/>
            <person name="Hildebrand F."/>
            <person name="Pallen M.J."/>
        </authorList>
    </citation>
    <scope>NUCLEOTIDE SEQUENCE [LARGE SCALE GENOMIC DNA]</scope>
    <source>
        <strain evidence="17 18">Sa4CUA7</strain>
    </source>
</reference>
<evidence type="ECO:0000256" key="4">
    <source>
        <dbReference type="ARBA" id="ARBA00011962"/>
    </source>
</evidence>
<dbReference type="InterPro" id="IPR011009">
    <property type="entry name" value="Kinase-like_dom_sf"/>
</dbReference>
<keyword evidence="8" id="KW-0547">Nucleotide-binding</keyword>
<gene>
    <name evidence="17" type="ORF">H9651_10895</name>
</gene>
<evidence type="ECO:0000256" key="13">
    <source>
        <dbReference type="ARBA" id="ARBA00031251"/>
    </source>
</evidence>
<evidence type="ECO:0000259" key="15">
    <source>
        <dbReference type="Pfam" id="PF01636"/>
    </source>
</evidence>
<dbReference type="Pfam" id="PF18085">
    <property type="entry name" value="Mak_N_cap"/>
    <property type="match status" value="1"/>
</dbReference>
<evidence type="ECO:0000256" key="6">
    <source>
        <dbReference type="ARBA" id="ARBA00022600"/>
    </source>
</evidence>
<evidence type="ECO:0000256" key="11">
    <source>
        <dbReference type="ARBA" id="ARBA00023056"/>
    </source>
</evidence>
<comment type="subunit">
    <text evidence="3">Monomer.</text>
</comment>
<keyword evidence="12" id="KW-0119">Carbohydrate metabolism</keyword>
<evidence type="ECO:0000256" key="1">
    <source>
        <dbReference type="ARBA" id="ARBA00004964"/>
    </source>
</evidence>
<comment type="similarity">
    <text evidence="2">Belongs to the aminoglycoside phosphotransferase family.</text>
</comment>
<comment type="catalytic activity">
    <reaction evidence="14">
        <text>D-maltose + ATP = alpha-maltose 1-phosphate + ADP + H(+)</text>
        <dbReference type="Rhea" id="RHEA:31915"/>
        <dbReference type="ChEBI" id="CHEBI:15378"/>
        <dbReference type="ChEBI" id="CHEBI:17306"/>
        <dbReference type="ChEBI" id="CHEBI:30616"/>
        <dbReference type="ChEBI" id="CHEBI:63576"/>
        <dbReference type="ChEBI" id="CHEBI:456216"/>
        <dbReference type="EC" id="2.7.1.175"/>
    </reaction>
</comment>
<evidence type="ECO:0000256" key="8">
    <source>
        <dbReference type="ARBA" id="ARBA00022741"/>
    </source>
</evidence>
<evidence type="ECO:0000256" key="3">
    <source>
        <dbReference type="ARBA" id="ARBA00011245"/>
    </source>
</evidence>
<dbReference type="Proteomes" id="UP000648352">
    <property type="component" value="Unassembled WGS sequence"/>
</dbReference>
<dbReference type="InterPro" id="IPR002575">
    <property type="entry name" value="Aminoglycoside_PTrfase"/>
</dbReference>
<organism evidence="17 18">
    <name type="scientific">Microbacterium pullorum</name>
    <dbReference type="NCBI Taxonomy" id="2762236"/>
    <lineage>
        <taxon>Bacteria</taxon>
        <taxon>Bacillati</taxon>
        <taxon>Actinomycetota</taxon>
        <taxon>Actinomycetes</taxon>
        <taxon>Micrococcales</taxon>
        <taxon>Microbacteriaceae</taxon>
        <taxon>Microbacterium</taxon>
    </lineage>
</organism>
<keyword evidence="6" id="KW-0321">Glycogen metabolism</keyword>
<name>A0ABR8S3U5_9MICO</name>
<keyword evidence="10" id="KW-0067">ATP-binding</keyword>
<comment type="pathway">
    <text evidence="1">Glycan biosynthesis; glycogen biosynthesis.</text>
</comment>
<evidence type="ECO:0000256" key="7">
    <source>
        <dbReference type="ARBA" id="ARBA00022679"/>
    </source>
</evidence>
<proteinExistence type="inferred from homology"/>
<evidence type="ECO:0000259" key="16">
    <source>
        <dbReference type="Pfam" id="PF18085"/>
    </source>
</evidence>
<dbReference type="Gene3D" id="3.90.1200.10">
    <property type="match status" value="1"/>
</dbReference>
<feature type="domain" description="Aminoglycoside phosphotransferase" evidence="15">
    <location>
        <begin position="139"/>
        <end position="342"/>
    </location>
</feature>